<protein>
    <recommendedName>
        <fullName evidence="4">DNA-binding protein</fullName>
    </recommendedName>
</protein>
<gene>
    <name evidence="2" type="ORF">ACFYWW_12130</name>
</gene>
<comment type="caution">
    <text evidence="2">The sequence shown here is derived from an EMBL/GenBank/DDBJ whole genome shotgun (WGS) entry which is preliminary data.</text>
</comment>
<sequence length="183" mass="19489">MTTGYEARLHRIGRWWGVEIPEVAIHTQCRTLDEAEGMARDAIAEALGIQPATITVELVVPELAPLLNSVREARRLSAGAGAAEPQALADACRTLVEDLRVSQSDAGRLLGLSHQQVSRLSTPRGSADPRPWRGPQPTPSAPTPSAPAPALPMDPPDSPTTRPRPPRQASPTRPAWAIAEDGA</sequence>
<evidence type="ECO:0000313" key="2">
    <source>
        <dbReference type="EMBL" id="MFF3339462.1"/>
    </source>
</evidence>
<feature type="compositionally biased region" description="Polar residues" evidence="1">
    <location>
        <begin position="113"/>
        <end position="124"/>
    </location>
</feature>
<feature type="region of interest" description="Disordered" evidence="1">
    <location>
        <begin position="112"/>
        <end position="183"/>
    </location>
</feature>
<organism evidence="2 3">
    <name type="scientific">Streptomyces flavidovirens</name>
    <dbReference type="NCBI Taxonomy" id="67298"/>
    <lineage>
        <taxon>Bacteria</taxon>
        <taxon>Bacillati</taxon>
        <taxon>Actinomycetota</taxon>
        <taxon>Actinomycetes</taxon>
        <taxon>Kitasatosporales</taxon>
        <taxon>Streptomycetaceae</taxon>
        <taxon>Streptomyces</taxon>
    </lineage>
</organism>
<dbReference type="RefSeq" id="WP_355712171.1">
    <property type="nucleotide sequence ID" value="NZ_JBEXNP010000001.1"/>
</dbReference>
<name>A0ABW6RE49_9ACTN</name>
<evidence type="ECO:0008006" key="4">
    <source>
        <dbReference type="Google" id="ProtNLM"/>
    </source>
</evidence>
<evidence type="ECO:0000313" key="3">
    <source>
        <dbReference type="Proteomes" id="UP001601976"/>
    </source>
</evidence>
<dbReference type="Proteomes" id="UP001601976">
    <property type="component" value="Unassembled WGS sequence"/>
</dbReference>
<dbReference type="EMBL" id="JBIAPK010000003">
    <property type="protein sequence ID" value="MFF3339462.1"/>
    <property type="molecule type" value="Genomic_DNA"/>
</dbReference>
<keyword evidence="3" id="KW-1185">Reference proteome</keyword>
<accession>A0ABW6RE49</accession>
<proteinExistence type="predicted"/>
<evidence type="ECO:0000256" key="1">
    <source>
        <dbReference type="SAM" id="MobiDB-lite"/>
    </source>
</evidence>
<feature type="compositionally biased region" description="Pro residues" evidence="1">
    <location>
        <begin position="132"/>
        <end position="168"/>
    </location>
</feature>
<reference evidence="2 3" key="1">
    <citation type="submission" date="2024-10" db="EMBL/GenBank/DDBJ databases">
        <title>The Natural Products Discovery Center: Release of the First 8490 Sequenced Strains for Exploring Actinobacteria Biosynthetic Diversity.</title>
        <authorList>
            <person name="Kalkreuter E."/>
            <person name="Kautsar S.A."/>
            <person name="Yang D."/>
            <person name="Bader C.D."/>
            <person name="Teijaro C.N."/>
            <person name="Fluegel L."/>
            <person name="Davis C.M."/>
            <person name="Simpson J.R."/>
            <person name="Lauterbach L."/>
            <person name="Steele A.D."/>
            <person name="Gui C."/>
            <person name="Meng S."/>
            <person name="Li G."/>
            <person name="Viehrig K."/>
            <person name="Ye F."/>
            <person name="Su P."/>
            <person name="Kiefer A.F."/>
            <person name="Nichols A."/>
            <person name="Cepeda A.J."/>
            <person name="Yan W."/>
            <person name="Fan B."/>
            <person name="Jiang Y."/>
            <person name="Adhikari A."/>
            <person name="Zheng C.-J."/>
            <person name="Schuster L."/>
            <person name="Cowan T.M."/>
            <person name="Smanski M.J."/>
            <person name="Chevrette M.G."/>
            <person name="De Carvalho L.P.S."/>
            <person name="Shen B."/>
        </authorList>
    </citation>
    <scope>NUCLEOTIDE SEQUENCE [LARGE SCALE GENOMIC DNA]</scope>
    <source>
        <strain evidence="2 3">NPDC003029</strain>
    </source>
</reference>